<feature type="domain" description="HTH myb-type" evidence="8">
    <location>
        <begin position="160"/>
        <end position="214"/>
    </location>
</feature>
<evidence type="ECO:0000313" key="10">
    <source>
        <dbReference type="Proteomes" id="UP000054937"/>
    </source>
</evidence>
<dbReference type="InterPro" id="IPR001005">
    <property type="entry name" value="SANT/Myb"/>
</dbReference>
<dbReference type="InterPro" id="IPR051575">
    <property type="entry name" value="Myb-like_DNA-bd"/>
</dbReference>
<dbReference type="InterPro" id="IPR017884">
    <property type="entry name" value="SANT_dom"/>
</dbReference>
<feature type="region of interest" description="Disordered" evidence="5">
    <location>
        <begin position="812"/>
        <end position="840"/>
    </location>
</feature>
<feature type="region of interest" description="Disordered" evidence="5">
    <location>
        <begin position="857"/>
        <end position="878"/>
    </location>
</feature>
<dbReference type="Gene3D" id="1.10.10.60">
    <property type="entry name" value="Homeodomain-like"/>
    <property type="match status" value="3"/>
</dbReference>
<dbReference type="PROSITE" id="PS51293">
    <property type="entry name" value="SANT"/>
    <property type="match status" value="1"/>
</dbReference>
<dbReference type="AlphaFoldDB" id="A0A0V0R4G8"/>
<reference evidence="9 10" key="1">
    <citation type="journal article" date="2015" name="Sci. Rep.">
        <title>Genome of the facultative scuticociliatosis pathogen Pseudocohnilembus persalinus provides insight into its virulence through horizontal gene transfer.</title>
        <authorList>
            <person name="Xiong J."/>
            <person name="Wang G."/>
            <person name="Cheng J."/>
            <person name="Tian M."/>
            <person name="Pan X."/>
            <person name="Warren A."/>
            <person name="Jiang C."/>
            <person name="Yuan D."/>
            <person name="Miao W."/>
        </authorList>
    </citation>
    <scope>NUCLEOTIDE SEQUENCE [LARGE SCALE GENOMIC DNA]</scope>
    <source>
        <strain evidence="9">36N120E</strain>
    </source>
</reference>
<keyword evidence="9" id="KW-0371">Homeobox</keyword>
<sequence>MNFNFQTNLGQNLNENQTNLEQQNNFTLNNSNSLVLKPGSKLELGTNLNSQENYKFNQNQNQNEINQENHLFGAEKVQNQEQNREKQAENEQNESQNQESEDFDTNKRYRTKRVLKVWTSEEDQLLVKYHKEYNGKWEQIAKLIQDRNASQCAQRYRRLNPTRIRSHWTPQEDEIVKKMVKKFGKNWGLLANNLEGRNGKQVRERYLNCLDPEIDWDPFDKTEDTIIWLFYKKIGPKWSEISKLLQGRPENMIKNRYYAHLKRIMNENPKKASQMDKLSFEEAQKSVQEYYIQKGKNKSQNIKQKQEYNEENDDETSVSGIKNAKRKHKQSKMDIKQERSHSESSSDSQSSSNNQKKKKKNKKSKKNKKDDDDQDSQEIKQHKKKKTKDLNLKIDKNDELNQFAYAPIFIPSPYIQDQLNLNRQSSLTPSQYRQFQYPVINGNYQILTPGPNSSRQNLNMHYQTVNIDGQNYIVQTPNQAQVFSFTPNLNKGQSTNHFNFNQGQDIQNLFVNTPFKMEGNDQFFGGSSNNNIENNNLSLKQKQSEFMMLPIQSCQKKEEQAFSFHNTEQAVPSQKNDSPQTSNGAGQNQEGSLKNLNTQIQNHTNSINNQNQKQLPNAHQNQFQFQTSNQNQANGNENGTPTLQTNTPQITNPQYLYLGKNNQQSFTNLYDEQYPTPTPQQRKDGFFPGQQFNFGNHDLANINLLGNNSLTPLQTCGSQKKFTFDQDIQDQFTPDLNYQQSNSFASFQPYLQHNNNNQAKSPQIQKLQQQNQQIQQPNQNSIAQLGEIKQQQQQQQNSTTQLQNLSLNLNNVQKQSQRSSHNEIKDQQDTISLKSNGSRKPNLALDINKIQNWQVGSPNQKFSQQQQQQQPKEEFVDEDDTINQIQSQMEYLQKQLELYKQRKNANKK</sequence>
<feature type="compositionally biased region" description="Polar residues" evidence="5">
    <location>
        <begin position="829"/>
        <end position="839"/>
    </location>
</feature>
<dbReference type="InterPro" id="IPR017930">
    <property type="entry name" value="Myb_dom"/>
</dbReference>
<protein>
    <submittedName>
        <fullName evidence="9">Homeodomain protein</fullName>
    </submittedName>
</protein>
<keyword evidence="10" id="KW-1185">Reference proteome</keyword>
<keyword evidence="1" id="KW-0805">Transcription regulation</keyword>
<dbReference type="GO" id="GO:0000978">
    <property type="term" value="F:RNA polymerase II cis-regulatory region sequence-specific DNA binding"/>
    <property type="evidence" value="ECO:0007669"/>
    <property type="project" value="TreeGrafter"/>
</dbReference>
<dbReference type="SMART" id="SM00717">
    <property type="entry name" value="SANT"/>
    <property type="match status" value="3"/>
</dbReference>
<evidence type="ECO:0000256" key="2">
    <source>
        <dbReference type="ARBA" id="ARBA00023125"/>
    </source>
</evidence>
<feature type="compositionally biased region" description="Basic residues" evidence="5">
    <location>
        <begin position="355"/>
        <end position="367"/>
    </location>
</feature>
<feature type="region of interest" description="Disordered" evidence="5">
    <location>
        <begin position="78"/>
        <end position="106"/>
    </location>
</feature>
<gene>
    <name evidence="9" type="ORF">PPERSA_08828</name>
</gene>
<feature type="region of interest" description="Disordered" evidence="5">
    <location>
        <begin position="558"/>
        <end position="591"/>
    </location>
</feature>
<dbReference type="PROSITE" id="PS50090">
    <property type="entry name" value="MYB_LIKE"/>
    <property type="match status" value="3"/>
</dbReference>
<keyword evidence="2 9" id="KW-0238">DNA-binding</keyword>
<dbReference type="Proteomes" id="UP000054937">
    <property type="component" value="Unassembled WGS sequence"/>
</dbReference>
<dbReference type="InParanoid" id="A0A0V0R4G8"/>
<dbReference type="Pfam" id="PF00249">
    <property type="entry name" value="Myb_DNA-binding"/>
    <property type="match status" value="1"/>
</dbReference>
<feature type="compositionally biased region" description="Polar residues" evidence="5">
    <location>
        <begin position="563"/>
        <end position="591"/>
    </location>
</feature>
<evidence type="ECO:0000313" key="9">
    <source>
        <dbReference type="EMBL" id="KRX09112.1"/>
    </source>
</evidence>
<feature type="domain" description="HTH myb-type" evidence="8">
    <location>
        <begin position="218"/>
        <end position="265"/>
    </location>
</feature>
<dbReference type="CDD" id="cd00167">
    <property type="entry name" value="SANT"/>
    <property type="match status" value="2"/>
</dbReference>
<comment type="caution">
    <text evidence="9">The sequence shown here is derived from an EMBL/GenBank/DDBJ whole genome shotgun (WGS) entry which is preliminary data.</text>
</comment>
<feature type="domain" description="Myb-like" evidence="6">
    <location>
        <begin position="211"/>
        <end position="261"/>
    </location>
</feature>
<feature type="compositionally biased region" description="Low complexity" evidence="5">
    <location>
        <begin position="345"/>
        <end position="354"/>
    </location>
</feature>
<feature type="domain" description="HTH myb-type" evidence="8">
    <location>
        <begin position="118"/>
        <end position="159"/>
    </location>
</feature>
<dbReference type="InterPro" id="IPR009057">
    <property type="entry name" value="Homeodomain-like_sf"/>
</dbReference>
<proteinExistence type="predicted"/>
<evidence type="ECO:0000256" key="1">
    <source>
        <dbReference type="ARBA" id="ARBA00023015"/>
    </source>
</evidence>
<evidence type="ECO:0000259" key="6">
    <source>
        <dbReference type="PROSITE" id="PS50090"/>
    </source>
</evidence>
<dbReference type="PROSITE" id="PS51294">
    <property type="entry name" value="HTH_MYB"/>
    <property type="match status" value="3"/>
</dbReference>
<dbReference type="GO" id="GO:0042795">
    <property type="term" value="P:snRNA transcription by RNA polymerase II"/>
    <property type="evidence" value="ECO:0007669"/>
    <property type="project" value="TreeGrafter"/>
</dbReference>
<keyword evidence="3" id="KW-0804">Transcription</keyword>
<feature type="region of interest" description="Disordered" evidence="5">
    <location>
        <begin position="296"/>
        <end position="390"/>
    </location>
</feature>
<dbReference type="SUPFAM" id="SSF46689">
    <property type="entry name" value="Homeodomain-like"/>
    <property type="match status" value="2"/>
</dbReference>
<dbReference type="PANTHER" id="PTHR46621">
    <property type="entry name" value="SNRNA-ACTIVATING PROTEIN COMPLEX SUBUNIT 4"/>
    <property type="match status" value="1"/>
</dbReference>
<feature type="compositionally biased region" description="Basic and acidic residues" evidence="5">
    <location>
        <begin position="331"/>
        <end position="344"/>
    </location>
</feature>
<dbReference type="GO" id="GO:0019185">
    <property type="term" value="C:snRNA-activating protein complex"/>
    <property type="evidence" value="ECO:0007669"/>
    <property type="project" value="TreeGrafter"/>
</dbReference>
<dbReference type="OrthoDB" id="2143914at2759"/>
<evidence type="ECO:0000259" key="8">
    <source>
        <dbReference type="PROSITE" id="PS51294"/>
    </source>
</evidence>
<dbReference type="EMBL" id="LDAU01000054">
    <property type="protein sequence ID" value="KRX09112.1"/>
    <property type="molecule type" value="Genomic_DNA"/>
</dbReference>
<dbReference type="Pfam" id="PF13921">
    <property type="entry name" value="Myb_DNA-bind_6"/>
    <property type="match status" value="1"/>
</dbReference>
<feature type="domain" description="Myb-like" evidence="6">
    <location>
        <begin position="160"/>
        <end position="210"/>
    </location>
</feature>
<name>A0A0V0R4G8_PSEPJ</name>
<evidence type="ECO:0000256" key="5">
    <source>
        <dbReference type="SAM" id="MobiDB-lite"/>
    </source>
</evidence>
<accession>A0A0V0R4G8</accession>
<evidence type="ECO:0000256" key="3">
    <source>
        <dbReference type="ARBA" id="ARBA00023163"/>
    </source>
</evidence>
<dbReference type="GO" id="GO:0042796">
    <property type="term" value="P:snRNA transcription by RNA polymerase III"/>
    <property type="evidence" value="ECO:0007669"/>
    <property type="project" value="TreeGrafter"/>
</dbReference>
<evidence type="ECO:0000256" key="4">
    <source>
        <dbReference type="ARBA" id="ARBA00023242"/>
    </source>
</evidence>
<feature type="domain" description="SANT" evidence="7">
    <location>
        <begin position="113"/>
        <end position="165"/>
    </location>
</feature>
<organism evidence="9 10">
    <name type="scientific">Pseudocohnilembus persalinus</name>
    <name type="common">Ciliate</name>
    <dbReference type="NCBI Taxonomy" id="266149"/>
    <lineage>
        <taxon>Eukaryota</taxon>
        <taxon>Sar</taxon>
        <taxon>Alveolata</taxon>
        <taxon>Ciliophora</taxon>
        <taxon>Intramacronucleata</taxon>
        <taxon>Oligohymenophorea</taxon>
        <taxon>Scuticociliatia</taxon>
        <taxon>Philasterida</taxon>
        <taxon>Pseudocohnilembidae</taxon>
        <taxon>Pseudocohnilembus</taxon>
    </lineage>
</organism>
<dbReference type="GO" id="GO:0001006">
    <property type="term" value="F:RNA polymerase III type 3 promoter sequence-specific DNA binding"/>
    <property type="evidence" value="ECO:0007669"/>
    <property type="project" value="TreeGrafter"/>
</dbReference>
<evidence type="ECO:0000259" key="7">
    <source>
        <dbReference type="PROSITE" id="PS51293"/>
    </source>
</evidence>
<feature type="region of interest" description="Disordered" evidence="5">
    <location>
        <begin position="752"/>
        <end position="777"/>
    </location>
</feature>
<feature type="compositionally biased region" description="Low complexity" evidence="5">
    <location>
        <begin position="758"/>
        <end position="777"/>
    </location>
</feature>
<keyword evidence="4" id="KW-0539">Nucleus</keyword>
<feature type="domain" description="Myb-like" evidence="6">
    <location>
        <begin position="118"/>
        <end position="159"/>
    </location>
</feature>
<dbReference type="PANTHER" id="PTHR46621:SF1">
    <property type="entry name" value="SNRNA-ACTIVATING PROTEIN COMPLEX SUBUNIT 4"/>
    <property type="match status" value="1"/>
</dbReference>